<evidence type="ECO:0000313" key="2">
    <source>
        <dbReference type="Proteomes" id="UP000030377"/>
    </source>
</evidence>
<evidence type="ECO:0000313" key="1">
    <source>
        <dbReference type="EMBL" id="KGT73701.1"/>
    </source>
</evidence>
<reference evidence="1 2" key="1">
    <citation type="submission" date="2014-09" db="EMBL/GenBank/DDBJ databases">
        <title>Draft genome of Bradyrhizobium japonicum Is-34.</title>
        <authorList>
            <person name="Tsurumaru H."/>
            <person name="Yamakawa T."/>
            <person name="Hashimoto S."/>
            <person name="Okizaki K."/>
            <person name="Kanesaki Y."/>
            <person name="Yoshikawa H."/>
            <person name="Yajima S."/>
        </authorList>
    </citation>
    <scope>NUCLEOTIDE SEQUENCE [LARGE SCALE GENOMIC DNA]</scope>
    <source>
        <strain evidence="1 2">Is-34</strain>
    </source>
</reference>
<dbReference type="Proteomes" id="UP000030377">
    <property type="component" value="Unassembled WGS sequence"/>
</dbReference>
<dbReference type="EMBL" id="JRPN01000042">
    <property type="protein sequence ID" value="KGT73701.1"/>
    <property type="molecule type" value="Genomic_DNA"/>
</dbReference>
<dbReference type="RefSeq" id="WP_041960492.1">
    <property type="nucleotide sequence ID" value="NZ_JRPN01000042.1"/>
</dbReference>
<protein>
    <submittedName>
        <fullName evidence="1">Uncharacterized protein</fullName>
    </submittedName>
</protein>
<dbReference type="AlphaFoldDB" id="A0A0A3XKM1"/>
<gene>
    <name evidence="1" type="ORF">MA20_42910</name>
</gene>
<organism evidence="1 2">
    <name type="scientific">Bradyrhizobium japonicum</name>
    <dbReference type="NCBI Taxonomy" id="375"/>
    <lineage>
        <taxon>Bacteria</taxon>
        <taxon>Pseudomonadati</taxon>
        <taxon>Pseudomonadota</taxon>
        <taxon>Alphaproteobacteria</taxon>
        <taxon>Hyphomicrobiales</taxon>
        <taxon>Nitrobacteraceae</taxon>
        <taxon>Bradyrhizobium</taxon>
    </lineage>
</organism>
<accession>A0A0A3XKM1</accession>
<sequence length="92" mass="9908">MTAEEIIATAGYKIASWADFKAVTDVPPFVRRVAEGVHAKWGGNFVVYDPAGSDDGWLLVDDDRERIIAETVEHLGRLAAAAEPPPAQGALF</sequence>
<proteinExistence type="predicted"/>
<name>A0A0A3XKM1_BRAJP</name>
<comment type="caution">
    <text evidence="1">The sequence shown here is derived from an EMBL/GenBank/DDBJ whole genome shotgun (WGS) entry which is preliminary data.</text>
</comment>